<dbReference type="Gene3D" id="1.10.533.10">
    <property type="entry name" value="Death Domain, Fas"/>
    <property type="match status" value="1"/>
</dbReference>
<dbReference type="InterPro" id="IPR000488">
    <property type="entry name" value="Death_dom"/>
</dbReference>
<feature type="non-terminal residue" evidence="3">
    <location>
        <position position="464"/>
    </location>
</feature>
<feature type="region of interest" description="Disordered" evidence="1">
    <location>
        <begin position="180"/>
        <end position="216"/>
    </location>
</feature>
<dbReference type="Gene3D" id="1.10.510.10">
    <property type="entry name" value="Transferase(Phosphotransferase) domain 1"/>
    <property type="match status" value="1"/>
</dbReference>
<organism evidence="3 4">
    <name type="scientific">Manacus vitellinus</name>
    <name type="common">golden-collared manakin</name>
    <dbReference type="NCBI Taxonomy" id="328815"/>
    <lineage>
        <taxon>Eukaryota</taxon>
        <taxon>Metazoa</taxon>
        <taxon>Chordata</taxon>
        <taxon>Craniata</taxon>
        <taxon>Vertebrata</taxon>
        <taxon>Euteleostomi</taxon>
        <taxon>Archelosauria</taxon>
        <taxon>Archosauria</taxon>
        <taxon>Dinosauria</taxon>
        <taxon>Saurischia</taxon>
        <taxon>Theropoda</taxon>
        <taxon>Coelurosauria</taxon>
        <taxon>Aves</taxon>
        <taxon>Neognathae</taxon>
        <taxon>Neoaves</taxon>
        <taxon>Telluraves</taxon>
        <taxon>Australaves</taxon>
        <taxon>Passeriformes</taxon>
        <taxon>Pipridae</taxon>
        <taxon>Manacus</taxon>
    </lineage>
</organism>
<evidence type="ECO:0000313" key="4">
    <source>
        <dbReference type="Proteomes" id="UP000053258"/>
    </source>
</evidence>
<reference evidence="3 4" key="1">
    <citation type="submission" date="2014-06" db="EMBL/GenBank/DDBJ databases">
        <title>Genome evolution of avian class.</title>
        <authorList>
            <person name="Zhang G."/>
            <person name="Li C."/>
        </authorList>
    </citation>
    <scope>NUCLEOTIDE SEQUENCE [LARGE SCALE GENOMIC DNA]</scope>
    <source>
        <strain evidence="3">BGI_N305</strain>
    </source>
</reference>
<feature type="domain" description="Death" evidence="2">
    <location>
        <begin position="376"/>
        <end position="458"/>
    </location>
</feature>
<keyword evidence="3" id="KW-0808">Transferase</keyword>
<dbReference type="Pfam" id="PF00531">
    <property type="entry name" value="Death"/>
    <property type="match status" value="1"/>
</dbReference>
<feature type="compositionally biased region" description="Polar residues" evidence="1">
    <location>
        <begin position="98"/>
        <end position="118"/>
    </location>
</feature>
<dbReference type="InterPro" id="IPR001245">
    <property type="entry name" value="Ser-Thr/Tyr_kinase_cat_dom"/>
</dbReference>
<dbReference type="GO" id="GO:0007165">
    <property type="term" value="P:signal transduction"/>
    <property type="evidence" value="ECO:0007669"/>
    <property type="project" value="InterPro"/>
</dbReference>
<dbReference type="SUPFAM" id="SSF56112">
    <property type="entry name" value="Protein kinase-like (PK-like)"/>
    <property type="match status" value="1"/>
</dbReference>
<feature type="region of interest" description="Disordered" evidence="1">
    <location>
        <begin position="97"/>
        <end position="118"/>
    </location>
</feature>
<dbReference type="OrthoDB" id="535509at2759"/>
<gene>
    <name evidence="3" type="ORF">N305_07337</name>
</gene>
<dbReference type="PROSITE" id="PS50017">
    <property type="entry name" value="DEATH_DOMAIN"/>
    <property type="match status" value="1"/>
</dbReference>
<evidence type="ECO:0000259" key="2">
    <source>
        <dbReference type="PROSITE" id="PS50017"/>
    </source>
</evidence>
<sequence>INEAQICFGVINGNRPDLKEITDKCPVEIIDIMKQCWEQESEKRPTFAEISERYKPFYYQNLGKNIEEDLKNLKKIWPESNELLNRMESLQIDAVPEDTSNGEVDQPNSLHSSQGPETSHVNEALFAASPKNQPVESCETSFAPADNLERKLQCEYNYHVFGSRMDKAVPPVLHTPEMIEEERRRRVSCDPFAKPSPTSQKSELHPRAEKTGSNTNPYVWSNHDPNFWPQAGSNTKPYVRSNPDPNFRSRAAATTPNQGTVFYGPNRNSLLTGNPEDLYGLCLASNFSLSKPPVPESGQNLQSQTNVNWYSKNSDTDTDDSIKYNISNSSGIQIGSYNHMKIEEHNQHISTSPAATEANYRQYEAMGIFDDTTVLTAKHLNLVREKLAKQWKHCARKLGFCDPEIDEIDHDYERDGLKEKVYQMLLKWEMREGSKGATVGKLAKALFGCQRLDLLTSLMLIKDE</sequence>
<dbReference type="PANTHER" id="PTHR15077">
    <property type="entry name" value="FAS-ASSOCIATING DEATH DOMAIN-CONTAINING PROTEIN FADD"/>
    <property type="match status" value="1"/>
</dbReference>
<accession>A0A093Q0G6</accession>
<dbReference type="InterPro" id="IPR025735">
    <property type="entry name" value="RHIM"/>
</dbReference>
<keyword evidence="4" id="KW-1185">Reference proteome</keyword>
<dbReference type="Pfam" id="PF07714">
    <property type="entry name" value="PK_Tyr_Ser-Thr"/>
    <property type="match status" value="1"/>
</dbReference>
<evidence type="ECO:0000313" key="3">
    <source>
        <dbReference type="EMBL" id="KFW79950.1"/>
    </source>
</evidence>
<dbReference type="PANTHER" id="PTHR15077:SF12">
    <property type="entry name" value="DEATH DOMAIN-CONTAINING PROTEIN"/>
    <property type="match status" value="1"/>
</dbReference>
<dbReference type="SUPFAM" id="SSF47986">
    <property type="entry name" value="DEATH domain"/>
    <property type="match status" value="1"/>
</dbReference>
<proteinExistence type="predicted"/>
<keyword evidence="3" id="KW-0418">Kinase</keyword>
<dbReference type="InterPro" id="IPR016729">
    <property type="entry name" value="FADD"/>
</dbReference>
<dbReference type="SMART" id="SM00005">
    <property type="entry name" value="DEATH"/>
    <property type="match status" value="1"/>
</dbReference>
<dbReference type="AlphaFoldDB" id="A0A093Q0G6"/>
<feature type="non-terminal residue" evidence="3">
    <location>
        <position position="1"/>
    </location>
</feature>
<dbReference type="GO" id="GO:0004672">
    <property type="term" value="F:protein kinase activity"/>
    <property type="evidence" value="ECO:0007669"/>
    <property type="project" value="InterPro"/>
</dbReference>
<name>A0A093Q0G6_9PASS</name>
<dbReference type="Proteomes" id="UP000053258">
    <property type="component" value="Unassembled WGS sequence"/>
</dbReference>
<dbReference type="InterPro" id="IPR011009">
    <property type="entry name" value="Kinase-like_dom_sf"/>
</dbReference>
<dbReference type="STRING" id="328815.ENSMVIP00005000370"/>
<keyword evidence="3" id="KW-0675">Receptor</keyword>
<protein>
    <submittedName>
        <fullName evidence="3">Receptor-interacting serine/threonine-protein kinase 1</fullName>
    </submittedName>
</protein>
<dbReference type="EMBL" id="KL670739">
    <property type="protein sequence ID" value="KFW79950.1"/>
    <property type="molecule type" value="Genomic_DNA"/>
</dbReference>
<evidence type="ECO:0000256" key="1">
    <source>
        <dbReference type="SAM" id="MobiDB-lite"/>
    </source>
</evidence>
<dbReference type="Pfam" id="PF12721">
    <property type="entry name" value="RHIM"/>
    <property type="match status" value="1"/>
</dbReference>
<dbReference type="GO" id="GO:0043123">
    <property type="term" value="P:positive regulation of canonical NF-kappaB signal transduction"/>
    <property type="evidence" value="ECO:0007669"/>
    <property type="project" value="UniProtKB-ARBA"/>
</dbReference>
<dbReference type="InterPro" id="IPR011029">
    <property type="entry name" value="DEATH-like_dom_sf"/>
</dbReference>